<dbReference type="GeneID" id="36134301"/>
<dbReference type="EMBL" id="FQ670179">
    <property type="protein sequence ID" value="CBY83324.1"/>
    <property type="molecule type" value="Genomic_DNA"/>
</dbReference>
<dbReference type="InterPro" id="IPR025423">
    <property type="entry name" value="TMEM205-like"/>
</dbReference>
<evidence type="ECO:0000256" key="1">
    <source>
        <dbReference type="ARBA" id="ARBA00004370"/>
    </source>
</evidence>
<evidence type="ECO:0000259" key="6">
    <source>
        <dbReference type="Pfam" id="PF13664"/>
    </source>
</evidence>
<keyword evidence="8" id="KW-1185">Reference proteome</keyword>
<dbReference type="KEGG" id="hfe:HFELIS_12400"/>
<evidence type="ECO:0000313" key="8">
    <source>
        <dbReference type="Proteomes" id="UP000007934"/>
    </source>
</evidence>
<dbReference type="Proteomes" id="UP000007934">
    <property type="component" value="Chromosome"/>
</dbReference>
<keyword evidence="4 5" id="KW-0472">Membrane</keyword>
<dbReference type="HOGENOM" id="CLU_137440_0_0_7"/>
<organism evidence="7 8">
    <name type="scientific">Helicobacter felis (strain ATCC 49179 / CCUG 28539 / NCTC 12436 / CS1)</name>
    <dbReference type="NCBI Taxonomy" id="936155"/>
    <lineage>
        <taxon>Bacteria</taxon>
        <taxon>Pseudomonadati</taxon>
        <taxon>Campylobacterota</taxon>
        <taxon>Epsilonproteobacteria</taxon>
        <taxon>Campylobacterales</taxon>
        <taxon>Helicobacteraceae</taxon>
        <taxon>Helicobacter</taxon>
    </lineage>
</organism>
<name>E7A9E7_HELFC</name>
<dbReference type="Pfam" id="PF13664">
    <property type="entry name" value="DUF4149"/>
    <property type="match status" value="1"/>
</dbReference>
<dbReference type="GO" id="GO:0016020">
    <property type="term" value="C:membrane"/>
    <property type="evidence" value="ECO:0007669"/>
    <property type="project" value="UniProtKB-SubCell"/>
</dbReference>
<keyword evidence="2 5" id="KW-0812">Transmembrane</keyword>
<evidence type="ECO:0000256" key="4">
    <source>
        <dbReference type="ARBA" id="ARBA00023136"/>
    </source>
</evidence>
<feature type="domain" description="TMEM205-like" evidence="6">
    <location>
        <begin position="3"/>
        <end position="95"/>
    </location>
</feature>
<evidence type="ECO:0000256" key="3">
    <source>
        <dbReference type="ARBA" id="ARBA00022989"/>
    </source>
</evidence>
<dbReference type="RefSeq" id="WP_013469688.1">
    <property type="nucleotide sequence ID" value="NC_014810.2"/>
</dbReference>
<gene>
    <name evidence="7" type="ordered locus">Hfelis_12400</name>
</gene>
<dbReference type="AlphaFoldDB" id="E7A9E7"/>
<accession>E7A9E7</accession>
<proteinExistence type="predicted"/>
<feature type="transmembrane region" description="Helical" evidence="5">
    <location>
        <begin position="66"/>
        <end position="85"/>
    </location>
</feature>
<keyword evidence="3 5" id="KW-1133">Transmembrane helix</keyword>
<evidence type="ECO:0000256" key="2">
    <source>
        <dbReference type="ARBA" id="ARBA00022692"/>
    </source>
</evidence>
<comment type="subcellular location">
    <subcellularLocation>
        <location evidence="1">Membrane</location>
    </subcellularLocation>
</comment>
<reference evidence="7 8" key="1">
    <citation type="journal article" date="2011" name="Genome Biol. Evol.">
        <title>Comparative whole genome sequence analysis of the carcinogenic bacterial model pathogen Helicobacter felis.</title>
        <authorList>
            <person name="Arnold I.C."/>
            <person name="Zigova Z."/>
            <person name="Holden M."/>
            <person name="Lawley T.D."/>
            <person name="Rad R."/>
            <person name="Dougan G."/>
            <person name="Falkow S."/>
            <person name="Bentley S.D."/>
            <person name="Muller A."/>
        </authorList>
    </citation>
    <scope>NUCLEOTIDE SEQUENCE [LARGE SCALE GENOMIC DNA]</scope>
    <source>
        <strain evidence="8">ATCC 49179 / CCUG 28539 / NCTC 12436 / CS1</strain>
    </source>
</reference>
<evidence type="ECO:0000313" key="7">
    <source>
        <dbReference type="EMBL" id="CBY83324.1"/>
    </source>
</evidence>
<protein>
    <submittedName>
        <fullName evidence="7">Integral membrane protein</fullName>
    </submittedName>
</protein>
<feature type="transmembrane region" description="Helical" evidence="5">
    <location>
        <begin position="35"/>
        <end position="59"/>
    </location>
</feature>
<feature type="transmembrane region" description="Helical" evidence="5">
    <location>
        <begin position="112"/>
        <end position="130"/>
    </location>
</feature>
<sequence>MGVGVVFFAGAGVAPIIFKSGLLSQGDAGVLMGRIFVRANAFLNALGVLLGLDSLYLLLKRSRQSLLALSGLLSTALIALFSFYYTPHILHAQAIGATTTQAFAQMHAQSEILFKVLLVLLCANFIGHVWRP</sequence>
<dbReference type="STRING" id="936155.HFELIS_12400"/>
<evidence type="ECO:0000256" key="5">
    <source>
        <dbReference type="SAM" id="Phobius"/>
    </source>
</evidence>